<dbReference type="EC" id="4.1.2.20" evidence="5"/>
<evidence type="ECO:0000256" key="3">
    <source>
        <dbReference type="ARBA" id="ARBA00023239"/>
    </source>
</evidence>
<dbReference type="InterPro" id="IPR050251">
    <property type="entry name" value="HpcH-HpaI_aldolase"/>
</dbReference>
<evidence type="ECO:0000256" key="2">
    <source>
        <dbReference type="ARBA" id="ARBA00022723"/>
    </source>
</evidence>
<dbReference type="InterPro" id="IPR005000">
    <property type="entry name" value="Aldolase/citrate-lyase_domain"/>
</dbReference>
<evidence type="ECO:0000259" key="4">
    <source>
        <dbReference type="Pfam" id="PF03328"/>
    </source>
</evidence>
<dbReference type="Pfam" id="PF03328">
    <property type="entry name" value="HpcH_HpaI"/>
    <property type="match status" value="1"/>
</dbReference>
<name>A0ABS4WDU8_9MICC</name>
<evidence type="ECO:0000313" key="6">
    <source>
        <dbReference type="Proteomes" id="UP000766570"/>
    </source>
</evidence>
<protein>
    <submittedName>
        <fullName evidence="5">2-dehydro-3-deoxyglucarate aldolase</fullName>
        <ecNumber evidence="5">4.1.2.20</ecNumber>
    </submittedName>
</protein>
<feature type="domain" description="HpcH/HpaI aldolase/citrate lyase" evidence="4">
    <location>
        <begin position="18"/>
        <end position="245"/>
    </location>
</feature>
<dbReference type="Gene3D" id="3.20.20.60">
    <property type="entry name" value="Phosphoenolpyruvate-binding domains"/>
    <property type="match status" value="1"/>
</dbReference>
<reference evidence="5 6" key="1">
    <citation type="submission" date="2021-03" db="EMBL/GenBank/DDBJ databases">
        <title>Sequencing the genomes of 1000 actinobacteria strains.</title>
        <authorList>
            <person name="Klenk H.-P."/>
        </authorList>
    </citation>
    <scope>NUCLEOTIDE SEQUENCE [LARGE SCALE GENOMIC DNA]</scope>
    <source>
        <strain evidence="5 6">DSM 15454</strain>
    </source>
</reference>
<dbReference type="PANTHER" id="PTHR30502:SF0">
    <property type="entry name" value="PHOSPHOENOLPYRUVATE CARBOXYLASE FAMILY PROTEIN"/>
    <property type="match status" value="1"/>
</dbReference>
<evidence type="ECO:0000256" key="1">
    <source>
        <dbReference type="ARBA" id="ARBA00005568"/>
    </source>
</evidence>
<keyword evidence="2" id="KW-0479">Metal-binding</keyword>
<dbReference type="SUPFAM" id="SSF51621">
    <property type="entry name" value="Phosphoenolpyruvate/pyruvate domain"/>
    <property type="match status" value="1"/>
</dbReference>
<dbReference type="PANTHER" id="PTHR30502">
    <property type="entry name" value="2-KETO-3-DEOXY-L-RHAMNONATE ALDOLASE"/>
    <property type="match status" value="1"/>
</dbReference>
<dbReference type="Proteomes" id="UP000766570">
    <property type="component" value="Unassembled WGS sequence"/>
</dbReference>
<keyword evidence="3 5" id="KW-0456">Lyase</keyword>
<gene>
    <name evidence="5" type="ORF">JOF46_002295</name>
</gene>
<accession>A0ABS4WDU8</accession>
<dbReference type="InterPro" id="IPR015813">
    <property type="entry name" value="Pyrv/PenolPyrv_kinase-like_dom"/>
</dbReference>
<keyword evidence="6" id="KW-1185">Reference proteome</keyword>
<evidence type="ECO:0000313" key="5">
    <source>
        <dbReference type="EMBL" id="MBP2374383.1"/>
    </source>
</evidence>
<comment type="similarity">
    <text evidence="1">Belongs to the HpcH/HpaI aldolase family.</text>
</comment>
<organism evidence="5 6">
    <name type="scientific">Paeniglutamicibacter psychrophenolicus</name>
    <dbReference type="NCBI Taxonomy" id="257454"/>
    <lineage>
        <taxon>Bacteria</taxon>
        <taxon>Bacillati</taxon>
        <taxon>Actinomycetota</taxon>
        <taxon>Actinomycetes</taxon>
        <taxon>Micrococcales</taxon>
        <taxon>Micrococcaceae</taxon>
        <taxon>Paeniglutamicibacter</taxon>
    </lineage>
</organism>
<sequence>MRTNIIKQSLLARTSSTGAWLTLGSPAVAEVMAHCGFDWLVIDLEHAPNDPASATEQLRALGAARDAGARAEALIRIAELDPVLVKRAMDIGCQSIVVPNVNAAEHAELAVRSMRFPDGGNGGIRGVAGLVRGGTFGLDPEYVNGSNAQACTIVQIESAEALGNVEAIAAVDGVDCLFIGTADLSASMGLLGQPTHPAVREAIARIIAAARAENKAVGAFAVSVEDARWYREQGAEFIALHSDVAWLARGSMGALAELNA</sequence>
<proteinExistence type="inferred from homology"/>
<dbReference type="RefSeq" id="WP_209907412.1">
    <property type="nucleotide sequence ID" value="NZ_BAAAMI010000006.1"/>
</dbReference>
<dbReference type="EMBL" id="JAGIOE010000001">
    <property type="protein sequence ID" value="MBP2374383.1"/>
    <property type="molecule type" value="Genomic_DNA"/>
</dbReference>
<comment type="caution">
    <text evidence="5">The sequence shown here is derived from an EMBL/GenBank/DDBJ whole genome shotgun (WGS) entry which is preliminary data.</text>
</comment>
<dbReference type="GO" id="GO:0008672">
    <property type="term" value="F:2-dehydro-3-deoxyglucarate aldolase activity"/>
    <property type="evidence" value="ECO:0007669"/>
    <property type="project" value="UniProtKB-EC"/>
</dbReference>
<dbReference type="InterPro" id="IPR040442">
    <property type="entry name" value="Pyrv_kinase-like_dom_sf"/>
</dbReference>